<gene>
    <name evidence="2" type="ORF">G6F50_016847</name>
</gene>
<sequence length="88" mass="9870">MPRWPRSRRNRGAGEYTPAPAAPRPSPHSLQPSPEDPTRSWRSCRAVRARYPSSVLIAASPLAAAGARAEPADRRTGQQWHRRRAVHR</sequence>
<dbReference type="EMBL" id="JAANIU010011245">
    <property type="protein sequence ID" value="KAG1531175.1"/>
    <property type="molecule type" value="Genomic_DNA"/>
</dbReference>
<evidence type="ECO:0000313" key="2">
    <source>
        <dbReference type="EMBL" id="KAG1531175.1"/>
    </source>
</evidence>
<feature type="region of interest" description="Disordered" evidence="1">
    <location>
        <begin position="61"/>
        <end position="88"/>
    </location>
</feature>
<keyword evidence="3" id="KW-1185">Reference proteome</keyword>
<comment type="caution">
    <text evidence="2">The sequence shown here is derived from an EMBL/GenBank/DDBJ whole genome shotgun (WGS) entry which is preliminary data.</text>
</comment>
<evidence type="ECO:0000313" key="3">
    <source>
        <dbReference type="Proteomes" id="UP000740926"/>
    </source>
</evidence>
<feature type="compositionally biased region" description="Basic residues" evidence="1">
    <location>
        <begin position="1"/>
        <end position="11"/>
    </location>
</feature>
<feature type="region of interest" description="Disordered" evidence="1">
    <location>
        <begin position="1"/>
        <end position="41"/>
    </location>
</feature>
<proteinExistence type="predicted"/>
<accession>A0A9P6XSR6</accession>
<reference evidence="2 3" key="1">
    <citation type="journal article" date="2020" name="Microb. Genom.">
        <title>Genetic diversity of clinical and environmental Mucorales isolates obtained from an investigation of mucormycosis cases among solid organ transplant recipients.</title>
        <authorList>
            <person name="Nguyen M.H."/>
            <person name="Kaul D."/>
            <person name="Muto C."/>
            <person name="Cheng S.J."/>
            <person name="Richter R.A."/>
            <person name="Bruno V.M."/>
            <person name="Liu G."/>
            <person name="Beyhan S."/>
            <person name="Sundermann A.J."/>
            <person name="Mounaud S."/>
            <person name="Pasculle A.W."/>
            <person name="Nierman W.C."/>
            <person name="Driscoll E."/>
            <person name="Cumbie R."/>
            <person name="Clancy C.J."/>
            <person name="Dupont C.L."/>
        </authorList>
    </citation>
    <scope>NUCLEOTIDE SEQUENCE [LARGE SCALE GENOMIC DNA]</scope>
    <source>
        <strain evidence="2 3">GL24</strain>
    </source>
</reference>
<dbReference type="AlphaFoldDB" id="A0A9P6XSR6"/>
<dbReference type="Proteomes" id="UP000740926">
    <property type="component" value="Unassembled WGS sequence"/>
</dbReference>
<evidence type="ECO:0000256" key="1">
    <source>
        <dbReference type="SAM" id="MobiDB-lite"/>
    </source>
</evidence>
<name>A0A9P6XSR6_9FUNG</name>
<organism evidence="2 3">
    <name type="scientific">Rhizopus delemar</name>
    <dbReference type="NCBI Taxonomy" id="936053"/>
    <lineage>
        <taxon>Eukaryota</taxon>
        <taxon>Fungi</taxon>
        <taxon>Fungi incertae sedis</taxon>
        <taxon>Mucoromycota</taxon>
        <taxon>Mucoromycotina</taxon>
        <taxon>Mucoromycetes</taxon>
        <taxon>Mucorales</taxon>
        <taxon>Mucorineae</taxon>
        <taxon>Rhizopodaceae</taxon>
        <taxon>Rhizopus</taxon>
    </lineage>
</organism>
<protein>
    <submittedName>
        <fullName evidence="2">Uncharacterized protein</fullName>
    </submittedName>
</protein>